<name>A0A382P433_9ZZZZ</name>
<feature type="non-terminal residue" evidence="8">
    <location>
        <position position="98"/>
    </location>
</feature>
<accession>A0A382P433</accession>
<feature type="domain" description="Peptidase M16 N-terminal" evidence="7">
    <location>
        <begin position="34"/>
        <end position="79"/>
    </location>
</feature>
<evidence type="ECO:0000256" key="6">
    <source>
        <dbReference type="ARBA" id="ARBA00023049"/>
    </source>
</evidence>
<dbReference type="EMBL" id="UINC01104709">
    <property type="protein sequence ID" value="SVC68076.1"/>
    <property type="molecule type" value="Genomic_DNA"/>
</dbReference>
<comment type="similarity">
    <text evidence="1">Belongs to the peptidase M16 family.</text>
</comment>
<protein>
    <recommendedName>
        <fullName evidence="7">Peptidase M16 N-terminal domain-containing protein</fullName>
    </recommendedName>
</protein>
<dbReference type="InterPro" id="IPR050626">
    <property type="entry name" value="Peptidase_M16"/>
</dbReference>
<keyword evidence="4" id="KW-0378">Hydrolase</keyword>
<dbReference type="PANTHER" id="PTHR43690">
    <property type="entry name" value="NARDILYSIN"/>
    <property type="match status" value="1"/>
</dbReference>
<dbReference type="InterPro" id="IPR011765">
    <property type="entry name" value="Pept_M16_N"/>
</dbReference>
<dbReference type="Gene3D" id="3.30.830.10">
    <property type="entry name" value="Metalloenzyme, LuxS/M16 peptidase-like"/>
    <property type="match status" value="1"/>
</dbReference>
<keyword evidence="2" id="KW-0645">Protease</keyword>
<dbReference type="PANTHER" id="PTHR43690:SF17">
    <property type="entry name" value="PROTEIN YHJJ"/>
    <property type="match status" value="1"/>
</dbReference>
<sequence length="98" mass="10446">MKIIITLIVLLSSVSFGKSSLSVDIYELDNGLTVILNPDKNASSVYGAVGIKGGGKQDPADATGIAHYLEHMLFKGTSELGTVDYKAEKVFLDSIEIL</sequence>
<dbReference type="GO" id="GO:0046872">
    <property type="term" value="F:metal ion binding"/>
    <property type="evidence" value="ECO:0007669"/>
    <property type="project" value="UniProtKB-KW"/>
</dbReference>
<evidence type="ECO:0000256" key="5">
    <source>
        <dbReference type="ARBA" id="ARBA00022833"/>
    </source>
</evidence>
<dbReference type="GO" id="GO:0004222">
    <property type="term" value="F:metalloendopeptidase activity"/>
    <property type="evidence" value="ECO:0007669"/>
    <property type="project" value="InterPro"/>
</dbReference>
<evidence type="ECO:0000256" key="1">
    <source>
        <dbReference type="ARBA" id="ARBA00007261"/>
    </source>
</evidence>
<gene>
    <name evidence="8" type="ORF">METZ01_LOCUS320930</name>
</gene>
<evidence type="ECO:0000256" key="3">
    <source>
        <dbReference type="ARBA" id="ARBA00022723"/>
    </source>
</evidence>
<dbReference type="InterPro" id="IPR011249">
    <property type="entry name" value="Metalloenz_LuxS/M16"/>
</dbReference>
<dbReference type="InterPro" id="IPR001431">
    <property type="entry name" value="Pept_M16_Zn_BS"/>
</dbReference>
<keyword evidence="6" id="KW-0482">Metalloprotease</keyword>
<proteinExistence type="inferred from homology"/>
<dbReference type="PROSITE" id="PS00143">
    <property type="entry name" value="INSULINASE"/>
    <property type="match status" value="1"/>
</dbReference>
<evidence type="ECO:0000256" key="2">
    <source>
        <dbReference type="ARBA" id="ARBA00022670"/>
    </source>
</evidence>
<reference evidence="8" key="1">
    <citation type="submission" date="2018-05" db="EMBL/GenBank/DDBJ databases">
        <authorList>
            <person name="Lanie J.A."/>
            <person name="Ng W.-L."/>
            <person name="Kazmierczak K.M."/>
            <person name="Andrzejewski T.M."/>
            <person name="Davidsen T.M."/>
            <person name="Wayne K.J."/>
            <person name="Tettelin H."/>
            <person name="Glass J.I."/>
            <person name="Rusch D."/>
            <person name="Podicherti R."/>
            <person name="Tsui H.-C.T."/>
            <person name="Winkler M.E."/>
        </authorList>
    </citation>
    <scope>NUCLEOTIDE SEQUENCE</scope>
</reference>
<dbReference type="AlphaFoldDB" id="A0A382P433"/>
<dbReference type="GO" id="GO:0006508">
    <property type="term" value="P:proteolysis"/>
    <property type="evidence" value="ECO:0007669"/>
    <property type="project" value="UniProtKB-KW"/>
</dbReference>
<dbReference type="SUPFAM" id="SSF63411">
    <property type="entry name" value="LuxS/MPP-like metallohydrolase"/>
    <property type="match status" value="1"/>
</dbReference>
<keyword evidence="3" id="KW-0479">Metal-binding</keyword>
<organism evidence="8">
    <name type="scientific">marine metagenome</name>
    <dbReference type="NCBI Taxonomy" id="408172"/>
    <lineage>
        <taxon>unclassified sequences</taxon>
        <taxon>metagenomes</taxon>
        <taxon>ecological metagenomes</taxon>
    </lineage>
</organism>
<dbReference type="Pfam" id="PF00675">
    <property type="entry name" value="Peptidase_M16"/>
    <property type="match status" value="1"/>
</dbReference>
<evidence type="ECO:0000313" key="8">
    <source>
        <dbReference type="EMBL" id="SVC68076.1"/>
    </source>
</evidence>
<evidence type="ECO:0000259" key="7">
    <source>
        <dbReference type="Pfam" id="PF00675"/>
    </source>
</evidence>
<keyword evidence="5" id="KW-0862">Zinc</keyword>
<evidence type="ECO:0000256" key="4">
    <source>
        <dbReference type="ARBA" id="ARBA00022801"/>
    </source>
</evidence>